<feature type="domain" description="NAD-dependent epimerase/dehydratase" evidence="1">
    <location>
        <begin position="5"/>
        <end position="239"/>
    </location>
</feature>
<sequence length="358" mass="38669">MATRVVITGASGNVGTALLTALAEAGGYDVTGIARRRPPDSGIYRSATWHQVDLAERDATLRLQPIVKDADCVVHLAWGFQPTRNIEYLEALGVGGTRAVLTAADAAGVGHLLHMSSVGTYAPGRYGQYVDESWSTAGVPSSAYSRHKSAAEALLDGYEKHNPDGVTITRMRPGFIVQRDAAGGLRRYSLPAFIEPSWLRFLPVLPLDRSLVVPIVHASDVAAAYVAAIDRRAAGAFNLAAEPPVRRDDVAEALGAKPVHVPSGLLRTAVALSWRARLQPIDEGWLDLSFTVPLLDTTRARTELDWTPRYSSAEAMADMGDGFLHGGQTESPVLEYRSMLANLRRDLTRGPITDRRVP</sequence>
<proteinExistence type="predicted"/>
<dbReference type="PANTHER" id="PTHR48079">
    <property type="entry name" value="PROTEIN YEEZ"/>
    <property type="match status" value="1"/>
</dbReference>
<dbReference type="Pfam" id="PF01370">
    <property type="entry name" value="Epimerase"/>
    <property type="match status" value="1"/>
</dbReference>
<gene>
    <name evidence="2" type="ORF">H7I41_11750</name>
</gene>
<reference evidence="2" key="2">
    <citation type="journal article" date="2022" name="BMC Genomics">
        <title>Comparative genome analysis of mycobacteria focusing on tRNA and non-coding RNA.</title>
        <authorList>
            <person name="Behra P.R.K."/>
            <person name="Pettersson B.M.F."/>
            <person name="Ramesh M."/>
            <person name="Das S."/>
            <person name="Dasgupta S."/>
            <person name="Kirsebom L.A."/>
        </authorList>
    </citation>
    <scope>NUCLEOTIDE SEQUENCE</scope>
    <source>
        <strain evidence="2">DSM 44615</strain>
    </source>
</reference>
<protein>
    <submittedName>
        <fullName evidence="2">NAD-dependent epimerase/dehydratase family protein</fullName>
    </submittedName>
</protein>
<name>A0A9X2YMR2_9MYCO</name>
<comment type="caution">
    <text evidence="2">The sequence shown here is derived from an EMBL/GenBank/DDBJ whole genome shotgun (WGS) entry which is preliminary data.</text>
</comment>
<evidence type="ECO:0000313" key="3">
    <source>
        <dbReference type="Proteomes" id="UP001140293"/>
    </source>
</evidence>
<dbReference type="EMBL" id="JACKSJ010000093">
    <property type="protein sequence ID" value="MCV7170589.1"/>
    <property type="molecule type" value="Genomic_DNA"/>
</dbReference>
<dbReference type="Proteomes" id="UP001140293">
    <property type="component" value="Unassembled WGS sequence"/>
</dbReference>
<evidence type="ECO:0000259" key="1">
    <source>
        <dbReference type="Pfam" id="PF01370"/>
    </source>
</evidence>
<dbReference type="InterPro" id="IPR051783">
    <property type="entry name" value="NAD(P)-dependent_oxidoreduct"/>
</dbReference>
<keyword evidence="3" id="KW-1185">Reference proteome</keyword>
<dbReference type="SUPFAM" id="SSF51735">
    <property type="entry name" value="NAD(P)-binding Rossmann-fold domains"/>
    <property type="match status" value="1"/>
</dbReference>
<reference evidence="2" key="1">
    <citation type="submission" date="2020-07" db="EMBL/GenBank/DDBJ databases">
        <authorList>
            <person name="Pettersson B.M.F."/>
            <person name="Behra P.R.K."/>
            <person name="Ramesh M."/>
            <person name="Das S."/>
            <person name="Dasgupta S."/>
            <person name="Kirsebom L.A."/>
        </authorList>
    </citation>
    <scope>NUCLEOTIDE SEQUENCE</scope>
    <source>
        <strain evidence="2">DSM 44615</strain>
    </source>
</reference>
<dbReference type="RefSeq" id="WP_264012774.1">
    <property type="nucleotide sequence ID" value="NZ_JACKSJ010000093.1"/>
</dbReference>
<evidence type="ECO:0000313" key="2">
    <source>
        <dbReference type="EMBL" id="MCV7170589.1"/>
    </source>
</evidence>
<accession>A0A9X2YMR2</accession>
<dbReference type="GO" id="GO:0005737">
    <property type="term" value="C:cytoplasm"/>
    <property type="evidence" value="ECO:0007669"/>
    <property type="project" value="TreeGrafter"/>
</dbReference>
<dbReference type="AlphaFoldDB" id="A0A9X2YMR2"/>
<dbReference type="Gene3D" id="3.40.50.720">
    <property type="entry name" value="NAD(P)-binding Rossmann-like Domain"/>
    <property type="match status" value="1"/>
</dbReference>
<dbReference type="GO" id="GO:0004029">
    <property type="term" value="F:aldehyde dehydrogenase (NAD+) activity"/>
    <property type="evidence" value="ECO:0007669"/>
    <property type="project" value="TreeGrafter"/>
</dbReference>
<dbReference type="InterPro" id="IPR036291">
    <property type="entry name" value="NAD(P)-bd_dom_sf"/>
</dbReference>
<organism evidence="2 3">
    <name type="scientific">[Mycobacterium] manitobense</name>
    <dbReference type="NCBI Taxonomy" id="190147"/>
    <lineage>
        <taxon>Bacteria</taxon>
        <taxon>Bacillati</taxon>
        <taxon>Actinomycetota</taxon>
        <taxon>Actinomycetes</taxon>
        <taxon>Mycobacteriales</taxon>
        <taxon>Mycobacteriaceae</taxon>
        <taxon>Mycolicibacterium</taxon>
    </lineage>
</organism>
<dbReference type="PANTHER" id="PTHR48079:SF6">
    <property type="entry name" value="NAD(P)-BINDING DOMAIN-CONTAINING PROTEIN-RELATED"/>
    <property type="match status" value="1"/>
</dbReference>
<dbReference type="InterPro" id="IPR001509">
    <property type="entry name" value="Epimerase_deHydtase"/>
</dbReference>